<keyword evidence="3" id="KW-0808">Transferase</keyword>
<keyword evidence="12" id="KW-0675">Receptor</keyword>
<keyword evidence="9 16" id="KW-0067">ATP-binding</keyword>
<dbReference type="OMA" id="IYCERRT"/>
<proteinExistence type="predicted"/>
<dbReference type="GO" id="GO:0005886">
    <property type="term" value="C:plasma membrane"/>
    <property type="evidence" value="ECO:0000318"/>
    <property type="project" value="GO_Central"/>
</dbReference>
<evidence type="ECO:0000259" key="18">
    <source>
        <dbReference type="PROSITE" id="PS50011"/>
    </source>
</evidence>
<dbReference type="InterPro" id="IPR011009">
    <property type="entry name" value="Kinase-like_dom_sf"/>
</dbReference>
<comment type="subcellular location">
    <subcellularLocation>
        <location evidence="1">Membrane</location>
        <topology evidence="1">Single-pass membrane protein</topology>
    </subcellularLocation>
</comment>
<evidence type="ECO:0000256" key="16">
    <source>
        <dbReference type="PROSITE-ProRule" id="PRU10141"/>
    </source>
</evidence>
<protein>
    <submittedName>
        <fullName evidence="20">BnaA01g12670D protein</fullName>
    </submittedName>
</protein>
<accession>A0A078HTS6</accession>
<keyword evidence="11 17" id="KW-0472">Membrane</keyword>
<dbReference type="Gene3D" id="3.30.430.20">
    <property type="entry name" value="Gnk2 domain, C-X8-C-X2-C motif"/>
    <property type="match status" value="2"/>
</dbReference>
<evidence type="ECO:0000256" key="1">
    <source>
        <dbReference type="ARBA" id="ARBA00004167"/>
    </source>
</evidence>
<comment type="catalytic activity">
    <reaction evidence="15">
        <text>L-threonyl-[protein] + ATP = O-phospho-L-threonyl-[protein] + ADP + H(+)</text>
        <dbReference type="Rhea" id="RHEA:46608"/>
        <dbReference type="Rhea" id="RHEA-COMP:11060"/>
        <dbReference type="Rhea" id="RHEA-COMP:11605"/>
        <dbReference type="ChEBI" id="CHEBI:15378"/>
        <dbReference type="ChEBI" id="CHEBI:30013"/>
        <dbReference type="ChEBI" id="CHEBI:30616"/>
        <dbReference type="ChEBI" id="CHEBI:61977"/>
        <dbReference type="ChEBI" id="CHEBI:456216"/>
    </reaction>
</comment>
<evidence type="ECO:0000256" key="13">
    <source>
        <dbReference type="ARBA" id="ARBA00023180"/>
    </source>
</evidence>
<dbReference type="InterPro" id="IPR008271">
    <property type="entry name" value="Ser/Thr_kinase_AS"/>
</dbReference>
<dbReference type="GO" id="GO:0007165">
    <property type="term" value="P:signal transduction"/>
    <property type="evidence" value="ECO:0000318"/>
    <property type="project" value="GO_Central"/>
</dbReference>
<sequence length="585" mass="64810">MNRKGNFMPNGTYDANRRLILSSLPSNVTSKEGLFFNGSIGQEPDRVYAVGMCIPGSTSDDCSVCIKTASDRLIKNCTNQTNAFAWPADPTLCHVRYSNTSFLGSADLKPRVLLPKEGDIISNLTEFTKTWEDLVVRMIDAASAAKSTPSSSNNHYRADVAPLTVLQNIYALMQCTPDLSSGDCDTCPDRAQGPTSHAVVRSKEALLRGQAAFSEDSKGISSGVVAAITVPTVVTVFILLVLGFVLRRRRESMQRTEVESDSDISTPHSSQYDFKTVEAATNKFSRHNKLGEGGFGEVYKGTLSNGTEVAVKRLSEKSGQGIREFKNEAVLVSKLQHRNLVKLLGFCLEGEEKILIYEFVPNKSLDYFLFDSEEQDQLDWTQRYKIIGGIARGILYLHQDSQLTIIHRDLKASNILLDANMNPKISDFGLSTIFGMEQTRGNTSRIAGTYGYMSPEYAMQGQYSMKSDIYSFGVLVLEIISGKKNGGVYQMDETSTPGNLVTYAWRLWKNGSPLELVDLAIGRNHESNEVTRCIHIALLCVQDNPEDRPMLSTIILMLTSNTITLPVPRLPSFISRSRHELEQAR</sequence>
<dbReference type="GO" id="GO:0009626">
    <property type="term" value="P:plant-type hypersensitive response"/>
    <property type="evidence" value="ECO:0000318"/>
    <property type="project" value="GO_Central"/>
</dbReference>
<evidence type="ECO:0000256" key="14">
    <source>
        <dbReference type="ARBA" id="ARBA00047558"/>
    </source>
</evidence>
<keyword evidence="4 17" id="KW-0812">Transmembrane</keyword>
<dbReference type="Gene3D" id="1.10.510.10">
    <property type="entry name" value="Transferase(Phosphotransferase) domain 1"/>
    <property type="match status" value="1"/>
</dbReference>
<dbReference type="FunFam" id="3.30.200.20:FF:000142">
    <property type="entry name" value="Cysteine-rich receptor-like protein kinase 10"/>
    <property type="match status" value="1"/>
</dbReference>
<dbReference type="SUPFAM" id="SSF56112">
    <property type="entry name" value="Protein kinase-like (PK-like)"/>
    <property type="match status" value="1"/>
</dbReference>
<dbReference type="InterPro" id="IPR000719">
    <property type="entry name" value="Prot_kinase_dom"/>
</dbReference>
<dbReference type="Gramene" id="CDY41272">
    <property type="protein sequence ID" value="CDY41272"/>
    <property type="gene ID" value="GSBRNA2T00072697001"/>
</dbReference>
<dbReference type="Pfam" id="PF01657">
    <property type="entry name" value="Stress-antifung"/>
    <property type="match status" value="2"/>
</dbReference>
<evidence type="ECO:0000313" key="20">
    <source>
        <dbReference type="EMBL" id="CDY41272.1"/>
    </source>
</evidence>
<keyword evidence="8" id="KW-0418">Kinase</keyword>
<evidence type="ECO:0000256" key="2">
    <source>
        <dbReference type="ARBA" id="ARBA00022527"/>
    </source>
</evidence>
<dbReference type="PROSITE" id="PS00108">
    <property type="entry name" value="PROTEIN_KINASE_ST"/>
    <property type="match status" value="1"/>
</dbReference>
<evidence type="ECO:0000256" key="10">
    <source>
        <dbReference type="ARBA" id="ARBA00022989"/>
    </source>
</evidence>
<dbReference type="AlphaFoldDB" id="A0A078HTS6"/>
<feature type="domain" description="Gnk2-homologous" evidence="19">
    <location>
        <begin position="1"/>
        <end position="102"/>
    </location>
</feature>
<keyword evidence="13" id="KW-0325">Glycoprotein</keyword>
<evidence type="ECO:0000259" key="19">
    <source>
        <dbReference type="PROSITE" id="PS51473"/>
    </source>
</evidence>
<dbReference type="Pfam" id="PF07714">
    <property type="entry name" value="PK_Tyr_Ser-Thr"/>
    <property type="match status" value="1"/>
</dbReference>
<reference evidence="20 21" key="1">
    <citation type="journal article" date="2014" name="Science">
        <title>Plant genetics. Early allopolyploid evolution in the post-Neolithic Brassica napus oilseed genome.</title>
        <authorList>
            <person name="Chalhoub B."/>
            <person name="Denoeud F."/>
            <person name="Liu S."/>
            <person name="Parkin I.A."/>
            <person name="Tang H."/>
            <person name="Wang X."/>
            <person name="Chiquet J."/>
            <person name="Belcram H."/>
            <person name="Tong C."/>
            <person name="Samans B."/>
            <person name="Correa M."/>
            <person name="Da Silva C."/>
            <person name="Just J."/>
            <person name="Falentin C."/>
            <person name="Koh C.S."/>
            <person name="Le Clainche I."/>
            <person name="Bernard M."/>
            <person name="Bento P."/>
            <person name="Noel B."/>
            <person name="Labadie K."/>
            <person name="Alberti A."/>
            <person name="Charles M."/>
            <person name="Arnaud D."/>
            <person name="Guo H."/>
            <person name="Daviaud C."/>
            <person name="Alamery S."/>
            <person name="Jabbari K."/>
            <person name="Zhao M."/>
            <person name="Edger P.P."/>
            <person name="Chelaifa H."/>
            <person name="Tack D."/>
            <person name="Lassalle G."/>
            <person name="Mestiri I."/>
            <person name="Schnel N."/>
            <person name="Le Paslier M.C."/>
            <person name="Fan G."/>
            <person name="Renault V."/>
            <person name="Bayer P.E."/>
            <person name="Golicz A.A."/>
            <person name="Manoli S."/>
            <person name="Lee T.H."/>
            <person name="Thi V.H."/>
            <person name="Chalabi S."/>
            <person name="Hu Q."/>
            <person name="Fan C."/>
            <person name="Tollenaere R."/>
            <person name="Lu Y."/>
            <person name="Battail C."/>
            <person name="Shen J."/>
            <person name="Sidebottom C.H."/>
            <person name="Wang X."/>
            <person name="Canaguier A."/>
            <person name="Chauveau A."/>
            <person name="Berard A."/>
            <person name="Deniot G."/>
            <person name="Guan M."/>
            <person name="Liu Z."/>
            <person name="Sun F."/>
            <person name="Lim Y.P."/>
            <person name="Lyons E."/>
            <person name="Town C.D."/>
            <person name="Bancroft I."/>
            <person name="Wang X."/>
            <person name="Meng J."/>
            <person name="Ma J."/>
            <person name="Pires J.C."/>
            <person name="King G.J."/>
            <person name="Brunel D."/>
            <person name="Delourme R."/>
            <person name="Renard M."/>
            <person name="Aury J.M."/>
            <person name="Adams K.L."/>
            <person name="Batley J."/>
            <person name="Snowdon R.J."/>
            <person name="Tost J."/>
            <person name="Edwards D."/>
            <person name="Zhou Y."/>
            <person name="Hua W."/>
            <person name="Sharpe A.G."/>
            <person name="Paterson A.H."/>
            <person name="Guan C."/>
            <person name="Wincker P."/>
        </authorList>
    </citation>
    <scope>NUCLEOTIDE SEQUENCE [LARGE SCALE GENOMIC DNA]</scope>
    <source>
        <strain evidence="21">cv. Darmor-bzh</strain>
    </source>
</reference>
<keyword evidence="6" id="KW-0677">Repeat</keyword>
<dbReference type="PROSITE" id="PS00107">
    <property type="entry name" value="PROTEIN_KINASE_ATP"/>
    <property type="match status" value="1"/>
</dbReference>
<dbReference type="CDD" id="cd23509">
    <property type="entry name" value="Gnk2-like"/>
    <property type="match status" value="2"/>
</dbReference>
<dbReference type="FunFam" id="3.30.430.20:FF:000003">
    <property type="entry name" value="Cysteine-rich RLK (RECEPTOR-like protein kinase) 10"/>
    <property type="match status" value="1"/>
</dbReference>
<keyword evidence="10 17" id="KW-1133">Transmembrane helix</keyword>
<dbReference type="InterPro" id="IPR001245">
    <property type="entry name" value="Ser-Thr/Tyr_kinase_cat_dom"/>
</dbReference>
<comment type="catalytic activity">
    <reaction evidence="14">
        <text>L-seryl-[protein] + ATP = O-phospho-L-seryl-[protein] + ADP + H(+)</text>
        <dbReference type="Rhea" id="RHEA:17989"/>
        <dbReference type="Rhea" id="RHEA-COMP:9863"/>
        <dbReference type="Rhea" id="RHEA-COMP:11604"/>
        <dbReference type="ChEBI" id="CHEBI:15378"/>
        <dbReference type="ChEBI" id="CHEBI:29999"/>
        <dbReference type="ChEBI" id="CHEBI:30616"/>
        <dbReference type="ChEBI" id="CHEBI:83421"/>
        <dbReference type="ChEBI" id="CHEBI:456216"/>
    </reaction>
</comment>
<dbReference type="PaxDb" id="3708-A0A078HTS6"/>
<keyword evidence="5" id="KW-0732">Signal</keyword>
<organism evidence="20 21">
    <name type="scientific">Brassica napus</name>
    <name type="common">Rape</name>
    <dbReference type="NCBI Taxonomy" id="3708"/>
    <lineage>
        <taxon>Eukaryota</taxon>
        <taxon>Viridiplantae</taxon>
        <taxon>Streptophyta</taxon>
        <taxon>Embryophyta</taxon>
        <taxon>Tracheophyta</taxon>
        <taxon>Spermatophyta</taxon>
        <taxon>Magnoliopsida</taxon>
        <taxon>eudicotyledons</taxon>
        <taxon>Gunneridae</taxon>
        <taxon>Pentapetalae</taxon>
        <taxon>rosids</taxon>
        <taxon>malvids</taxon>
        <taxon>Brassicales</taxon>
        <taxon>Brassicaceae</taxon>
        <taxon>Brassiceae</taxon>
        <taxon>Brassica</taxon>
    </lineage>
</organism>
<keyword evidence="21" id="KW-1185">Reference proteome</keyword>
<feature type="transmembrane region" description="Helical" evidence="17">
    <location>
        <begin position="224"/>
        <end position="246"/>
    </location>
</feature>
<dbReference type="PROSITE" id="PS51473">
    <property type="entry name" value="GNK2"/>
    <property type="match status" value="2"/>
</dbReference>
<dbReference type="GO" id="GO:0006979">
    <property type="term" value="P:response to oxidative stress"/>
    <property type="evidence" value="ECO:0007669"/>
    <property type="project" value="UniProtKB-ARBA"/>
</dbReference>
<keyword evidence="2" id="KW-0723">Serine/threonine-protein kinase</keyword>
<dbReference type="Gene3D" id="3.30.200.20">
    <property type="entry name" value="Phosphorylase Kinase, domain 1"/>
    <property type="match status" value="1"/>
</dbReference>
<dbReference type="InterPro" id="IPR017441">
    <property type="entry name" value="Protein_kinase_ATP_BS"/>
</dbReference>
<evidence type="ECO:0000256" key="8">
    <source>
        <dbReference type="ARBA" id="ARBA00022777"/>
    </source>
</evidence>
<evidence type="ECO:0000256" key="17">
    <source>
        <dbReference type="SAM" id="Phobius"/>
    </source>
</evidence>
<evidence type="ECO:0000256" key="7">
    <source>
        <dbReference type="ARBA" id="ARBA00022741"/>
    </source>
</evidence>
<dbReference type="GO" id="GO:0005524">
    <property type="term" value="F:ATP binding"/>
    <property type="evidence" value="ECO:0007669"/>
    <property type="project" value="UniProtKB-UniRule"/>
</dbReference>
<dbReference type="SMART" id="SM00220">
    <property type="entry name" value="S_TKc"/>
    <property type="match status" value="1"/>
</dbReference>
<evidence type="ECO:0000256" key="11">
    <source>
        <dbReference type="ARBA" id="ARBA00023136"/>
    </source>
</evidence>
<dbReference type="CDD" id="cd14066">
    <property type="entry name" value="STKc_IRAK"/>
    <property type="match status" value="1"/>
</dbReference>
<dbReference type="PANTHER" id="PTHR27002">
    <property type="entry name" value="RECEPTOR-LIKE SERINE/THREONINE-PROTEIN KINASE SD1-8"/>
    <property type="match status" value="1"/>
</dbReference>
<evidence type="ECO:0000256" key="4">
    <source>
        <dbReference type="ARBA" id="ARBA00022692"/>
    </source>
</evidence>
<evidence type="ECO:0000256" key="12">
    <source>
        <dbReference type="ARBA" id="ARBA00023170"/>
    </source>
</evidence>
<evidence type="ECO:0000256" key="9">
    <source>
        <dbReference type="ARBA" id="ARBA00022840"/>
    </source>
</evidence>
<evidence type="ECO:0000256" key="3">
    <source>
        <dbReference type="ARBA" id="ARBA00022679"/>
    </source>
</evidence>
<evidence type="ECO:0000256" key="5">
    <source>
        <dbReference type="ARBA" id="ARBA00022729"/>
    </source>
</evidence>
<dbReference type="PROSITE" id="PS50011">
    <property type="entry name" value="PROTEIN_KINASE_DOM"/>
    <property type="match status" value="1"/>
</dbReference>
<dbReference type="PANTHER" id="PTHR27002:SF951">
    <property type="entry name" value="DIHYDROOROTASE"/>
    <property type="match status" value="1"/>
</dbReference>
<gene>
    <name evidence="20" type="primary">BnaA01g12670D</name>
    <name evidence="20" type="ORF">GSBRNA2T00072697001</name>
</gene>
<dbReference type="EMBL" id="LK032494">
    <property type="protein sequence ID" value="CDY41272.1"/>
    <property type="molecule type" value="Genomic_DNA"/>
</dbReference>
<evidence type="ECO:0000256" key="15">
    <source>
        <dbReference type="ARBA" id="ARBA00047951"/>
    </source>
</evidence>
<dbReference type="InterPro" id="IPR038408">
    <property type="entry name" value="GNK2_sf"/>
</dbReference>
<dbReference type="FunFam" id="1.10.510.10:FF:000129">
    <property type="entry name" value="cysteine-rich receptor-like protein kinase 10"/>
    <property type="match status" value="1"/>
</dbReference>
<feature type="domain" description="Gnk2-homologous" evidence="19">
    <location>
        <begin position="108"/>
        <end position="221"/>
    </location>
</feature>
<feature type="domain" description="Protein kinase" evidence="18">
    <location>
        <begin position="284"/>
        <end position="563"/>
    </location>
</feature>
<dbReference type="GO" id="GO:0042742">
    <property type="term" value="P:defense response to bacterium"/>
    <property type="evidence" value="ECO:0000318"/>
    <property type="project" value="GO_Central"/>
</dbReference>
<evidence type="ECO:0000313" key="21">
    <source>
        <dbReference type="Proteomes" id="UP000028999"/>
    </source>
</evidence>
<name>A0A078HTS6_BRANA</name>
<feature type="binding site" evidence="16">
    <location>
        <position position="312"/>
    </location>
    <ligand>
        <name>ATP</name>
        <dbReference type="ChEBI" id="CHEBI:30616"/>
    </ligand>
</feature>
<keyword evidence="7 16" id="KW-0547">Nucleotide-binding</keyword>
<dbReference type="Proteomes" id="UP000028999">
    <property type="component" value="Unassembled WGS sequence"/>
</dbReference>
<dbReference type="InterPro" id="IPR002902">
    <property type="entry name" value="GNK2"/>
</dbReference>
<evidence type="ECO:0000256" key="6">
    <source>
        <dbReference type="ARBA" id="ARBA00022737"/>
    </source>
</evidence>
<dbReference type="GO" id="GO:0004674">
    <property type="term" value="F:protein serine/threonine kinase activity"/>
    <property type="evidence" value="ECO:0000318"/>
    <property type="project" value="GO_Central"/>
</dbReference>